<evidence type="ECO:0000313" key="2">
    <source>
        <dbReference type="Proteomes" id="UP000238206"/>
    </source>
</evidence>
<evidence type="ECO:0000313" key="1">
    <source>
        <dbReference type="EMBL" id="PQP19694.1"/>
    </source>
</evidence>
<accession>A0A2S8IY19</accession>
<proteinExistence type="predicted"/>
<dbReference type="Proteomes" id="UP000238206">
    <property type="component" value="Unassembled WGS sequence"/>
</dbReference>
<comment type="caution">
    <text evidence="1">The sequence shown here is derived from an EMBL/GenBank/DDBJ whole genome shotgun (WGS) entry which is preliminary data.</text>
</comment>
<dbReference type="AlphaFoldDB" id="A0A2S8IY19"/>
<organism evidence="1 2">
    <name type="scientific">Burkholderia cepacia</name>
    <name type="common">Pseudomonas cepacia</name>
    <dbReference type="NCBI Taxonomy" id="292"/>
    <lineage>
        <taxon>Bacteria</taxon>
        <taxon>Pseudomonadati</taxon>
        <taxon>Pseudomonadota</taxon>
        <taxon>Betaproteobacteria</taxon>
        <taxon>Burkholderiales</taxon>
        <taxon>Burkholderiaceae</taxon>
        <taxon>Burkholderia</taxon>
        <taxon>Burkholderia cepacia complex</taxon>
    </lineage>
</organism>
<name>A0A2S8IY19_BURCE</name>
<dbReference type="EMBL" id="PUIQ01000009">
    <property type="protein sequence ID" value="PQP19694.1"/>
    <property type="molecule type" value="Genomic_DNA"/>
</dbReference>
<dbReference type="RefSeq" id="WP_105390495.1">
    <property type="nucleotide sequence ID" value="NZ_PUIQ01000009.1"/>
</dbReference>
<protein>
    <submittedName>
        <fullName evidence="1">Uncharacterized protein</fullName>
    </submittedName>
</protein>
<reference evidence="1 2" key="1">
    <citation type="submission" date="2018-02" db="EMBL/GenBank/DDBJ databases">
        <title>Draft genome sequencing of Burkholderia cepacia Y14-15.</title>
        <authorList>
            <person name="Zheng B.-X."/>
        </authorList>
    </citation>
    <scope>NUCLEOTIDE SEQUENCE [LARGE SCALE GENOMIC DNA]</scope>
    <source>
        <strain evidence="1 2">Y14-15</strain>
    </source>
</reference>
<gene>
    <name evidence="1" type="ORF">C5615_09630</name>
</gene>
<sequence length="72" mass="7810">MAQALLIYRTGRPGKEGYFVCGESDDLLDLGGTTAISAARVFTSKRIATKVIEGLAKQVRVDVADFHILKRA</sequence>